<keyword evidence="6 11" id="KW-0472">Membrane</keyword>
<dbReference type="InterPro" id="IPR000355">
    <property type="entry name" value="Chemokine_rcpt"/>
</dbReference>
<evidence type="ECO:0000256" key="9">
    <source>
        <dbReference type="RuleBase" id="RU000688"/>
    </source>
</evidence>
<dbReference type="AlphaFoldDB" id="A0A498L8R3"/>
<protein>
    <submittedName>
        <fullName evidence="13">C-C chemokine receptor type 5-like protein</fullName>
    </submittedName>
</protein>
<organism evidence="13 14">
    <name type="scientific">Labeo rohita</name>
    <name type="common">Indian major carp</name>
    <name type="synonym">Cyprinus rohita</name>
    <dbReference type="NCBI Taxonomy" id="84645"/>
    <lineage>
        <taxon>Eukaryota</taxon>
        <taxon>Metazoa</taxon>
        <taxon>Chordata</taxon>
        <taxon>Craniata</taxon>
        <taxon>Vertebrata</taxon>
        <taxon>Euteleostomi</taxon>
        <taxon>Actinopterygii</taxon>
        <taxon>Neopterygii</taxon>
        <taxon>Teleostei</taxon>
        <taxon>Ostariophysi</taxon>
        <taxon>Cypriniformes</taxon>
        <taxon>Cyprinidae</taxon>
        <taxon>Labeoninae</taxon>
        <taxon>Labeonini</taxon>
        <taxon>Labeo</taxon>
    </lineage>
</organism>
<name>A0A498L8R3_LABRO</name>
<dbReference type="Pfam" id="PF00001">
    <property type="entry name" value="7tm_1"/>
    <property type="match status" value="1"/>
</dbReference>
<keyword evidence="2" id="KW-1003">Cell membrane</keyword>
<dbReference type="GO" id="GO:0060326">
    <property type="term" value="P:cell chemotaxis"/>
    <property type="evidence" value="ECO:0007669"/>
    <property type="project" value="TreeGrafter"/>
</dbReference>
<comment type="similarity">
    <text evidence="9">Belongs to the G-protein coupled receptor 1 family.</text>
</comment>
<dbReference type="Proteomes" id="UP000290572">
    <property type="component" value="Unassembled WGS sequence"/>
</dbReference>
<evidence type="ECO:0000256" key="3">
    <source>
        <dbReference type="ARBA" id="ARBA00022692"/>
    </source>
</evidence>
<feature type="transmembrane region" description="Helical" evidence="11">
    <location>
        <begin position="309"/>
        <end position="331"/>
    </location>
</feature>
<evidence type="ECO:0000256" key="10">
    <source>
        <dbReference type="SAM" id="MobiDB-lite"/>
    </source>
</evidence>
<evidence type="ECO:0000256" key="6">
    <source>
        <dbReference type="ARBA" id="ARBA00023136"/>
    </source>
</evidence>
<evidence type="ECO:0000256" key="5">
    <source>
        <dbReference type="ARBA" id="ARBA00023040"/>
    </source>
</evidence>
<evidence type="ECO:0000313" key="14">
    <source>
        <dbReference type="Proteomes" id="UP000290572"/>
    </source>
</evidence>
<dbReference type="PROSITE" id="PS00237">
    <property type="entry name" value="G_PROTEIN_RECEP_F1_1"/>
    <property type="match status" value="1"/>
</dbReference>
<dbReference type="InterPro" id="IPR017452">
    <property type="entry name" value="GPCR_Rhodpsn_7TM"/>
</dbReference>
<dbReference type="PRINTS" id="PR00657">
    <property type="entry name" value="CCCHEMOKINER"/>
</dbReference>
<reference evidence="13 14" key="1">
    <citation type="submission" date="2018-03" db="EMBL/GenBank/DDBJ databases">
        <title>Draft genome sequence of Rohu Carp (Labeo rohita).</title>
        <authorList>
            <person name="Das P."/>
            <person name="Kushwaha B."/>
            <person name="Joshi C.G."/>
            <person name="Kumar D."/>
            <person name="Nagpure N.S."/>
            <person name="Sahoo L."/>
            <person name="Das S.P."/>
            <person name="Bit A."/>
            <person name="Patnaik S."/>
            <person name="Meher P.K."/>
            <person name="Jayasankar P."/>
            <person name="Koringa P.G."/>
            <person name="Patel N.V."/>
            <person name="Hinsu A.T."/>
            <person name="Kumar R."/>
            <person name="Pandey M."/>
            <person name="Agarwal S."/>
            <person name="Srivastava S."/>
            <person name="Singh M."/>
            <person name="Iquebal M.A."/>
            <person name="Jaiswal S."/>
            <person name="Angadi U.B."/>
            <person name="Kumar N."/>
            <person name="Raza M."/>
            <person name="Shah T.M."/>
            <person name="Rai A."/>
            <person name="Jena J.K."/>
        </authorList>
    </citation>
    <scope>NUCLEOTIDE SEQUENCE [LARGE SCALE GENOMIC DNA]</scope>
    <source>
        <strain evidence="13">DASCIFA01</strain>
        <tissue evidence="13">Testis</tissue>
    </source>
</reference>
<dbReference type="PANTHER" id="PTHR10489">
    <property type="entry name" value="CELL ADHESION MOLECULE"/>
    <property type="match status" value="1"/>
</dbReference>
<evidence type="ECO:0000256" key="11">
    <source>
        <dbReference type="SAM" id="Phobius"/>
    </source>
</evidence>
<evidence type="ECO:0000256" key="7">
    <source>
        <dbReference type="ARBA" id="ARBA00023170"/>
    </source>
</evidence>
<dbReference type="InterPro" id="IPR000276">
    <property type="entry name" value="GPCR_Rhodpsn"/>
</dbReference>
<accession>A0A498L8R3</accession>
<keyword evidence="14" id="KW-1185">Reference proteome</keyword>
<feature type="region of interest" description="Disordered" evidence="10">
    <location>
        <begin position="181"/>
        <end position="205"/>
    </location>
</feature>
<keyword evidence="8 9" id="KW-0807">Transducer</keyword>
<evidence type="ECO:0000256" key="8">
    <source>
        <dbReference type="ARBA" id="ARBA00023224"/>
    </source>
</evidence>
<keyword evidence="3 9" id="KW-0812">Transmembrane</keyword>
<evidence type="ECO:0000259" key="12">
    <source>
        <dbReference type="PROSITE" id="PS50262"/>
    </source>
</evidence>
<dbReference type="GO" id="GO:0019957">
    <property type="term" value="F:C-C chemokine binding"/>
    <property type="evidence" value="ECO:0007669"/>
    <property type="project" value="TreeGrafter"/>
</dbReference>
<dbReference type="GO" id="GO:0009897">
    <property type="term" value="C:external side of plasma membrane"/>
    <property type="evidence" value="ECO:0007669"/>
    <property type="project" value="TreeGrafter"/>
</dbReference>
<feature type="domain" description="G-protein coupled receptors family 1 profile" evidence="12">
    <location>
        <begin position="249"/>
        <end position="373"/>
    </location>
</feature>
<dbReference type="Gene3D" id="1.20.1070.10">
    <property type="entry name" value="Rhodopsin 7-helix transmembrane proteins"/>
    <property type="match status" value="1"/>
</dbReference>
<dbReference type="GO" id="GO:0019722">
    <property type="term" value="P:calcium-mediated signaling"/>
    <property type="evidence" value="ECO:0007669"/>
    <property type="project" value="TreeGrafter"/>
</dbReference>
<feature type="transmembrane region" description="Helical" evidence="11">
    <location>
        <begin position="233"/>
        <end position="258"/>
    </location>
</feature>
<dbReference type="PROSITE" id="PS50262">
    <property type="entry name" value="G_PROTEIN_RECEP_F1_2"/>
    <property type="match status" value="1"/>
</dbReference>
<evidence type="ECO:0000313" key="13">
    <source>
        <dbReference type="EMBL" id="RXN04518.1"/>
    </source>
</evidence>
<keyword evidence="5 9" id="KW-0297">G-protein coupled receptor</keyword>
<dbReference type="PRINTS" id="PR00237">
    <property type="entry name" value="GPCRRHODOPSN"/>
</dbReference>
<keyword evidence="4 11" id="KW-1133">Transmembrane helix</keyword>
<dbReference type="PANTHER" id="PTHR10489:SF686">
    <property type="entry name" value="C-C CHEMOKINE RECEPTOR TYPE 5"/>
    <property type="match status" value="1"/>
</dbReference>
<dbReference type="SUPFAM" id="SSF81321">
    <property type="entry name" value="Family A G protein-coupled receptor-like"/>
    <property type="match status" value="1"/>
</dbReference>
<dbReference type="STRING" id="84645.A0A498L8R3"/>
<dbReference type="GO" id="GO:0016493">
    <property type="term" value="F:C-C chemokine receptor activity"/>
    <property type="evidence" value="ECO:0007669"/>
    <property type="project" value="TreeGrafter"/>
</dbReference>
<comment type="caution">
    <text evidence="13">The sequence shown here is derived from an EMBL/GenBank/DDBJ whole genome shotgun (WGS) entry which is preliminary data.</text>
</comment>
<comment type="subcellular location">
    <subcellularLocation>
        <location evidence="1">Cell membrane</location>
        <topology evidence="1">Multi-pass membrane protein</topology>
    </subcellularLocation>
</comment>
<sequence>MRFTVVHICAAHMVKTFSNAARRQTKDKGLHNFAVFCFALLQNSITLQQAKAIFLQMCFVFLAEKNTPTVEAAVVKLNNYIKQIALDVEDDIFLKASIPTEDDIQMSKNTIIGRSQFTSEFLKVREESMDILEKEELSSTVEDNVYRCEGIVNLLTGHYLGLFPLWSGIFLGNMEKYATESKKTTGPKEQVTRTRDTNSQGSATTSDYSEYYDNIDNYGAPCNGSNTEAFTGVFFPILYSTTFIVGLIGNALVLWVLIRNRQRSSLTDVCFLNLALCDLLFVVSLPFWAHSAAQEWVFGTFACHAVSGLVMMGLYGSVFFMVLMTLDRYVIVVYKCSICSRKWPANINSKMALALFVWTLNSCSILKVTMLAL</sequence>
<dbReference type="GO" id="GO:0007204">
    <property type="term" value="P:positive regulation of cytosolic calcium ion concentration"/>
    <property type="evidence" value="ECO:0007669"/>
    <property type="project" value="TreeGrafter"/>
</dbReference>
<feature type="transmembrane region" description="Helical" evidence="11">
    <location>
        <begin position="270"/>
        <end position="289"/>
    </location>
</feature>
<dbReference type="GO" id="GO:0006955">
    <property type="term" value="P:immune response"/>
    <property type="evidence" value="ECO:0007669"/>
    <property type="project" value="TreeGrafter"/>
</dbReference>
<evidence type="ECO:0000256" key="2">
    <source>
        <dbReference type="ARBA" id="ARBA00022475"/>
    </source>
</evidence>
<proteinExistence type="inferred from homology"/>
<evidence type="ECO:0000256" key="4">
    <source>
        <dbReference type="ARBA" id="ARBA00022989"/>
    </source>
</evidence>
<gene>
    <name evidence="13" type="ORF">ROHU_012909</name>
</gene>
<dbReference type="EMBL" id="QBIY01013433">
    <property type="protein sequence ID" value="RXN04518.1"/>
    <property type="molecule type" value="Genomic_DNA"/>
</dbReference>
<keyword evidence="7 9" id="KW-0675">Receptor</keyword>
<dbReference type="InterPro" id="IPR050119">
    <property type="entry name" value="CCR1-9-like"/>
</dbReference>
<evidence type="ECO:0000256" key="1">
    <source>
        <dbReference type="ARBA" id="ARBA00004651"/>
    </source>
</evidence>